<dbReference type="EMBL" id="JADPUN010000422">
    <property type="protein sequence ID" value="MBF9135287.1"/>
    <property type="molecule type" value="Genomic_DNA"/>
</dbReference>
<organism evidence="1 2">
    <name type="scientific">Plantactinospora alkalitolerans</name>
    <dbReference type="NCBI Taxonomy" id="2789879"/>
    <lineage>
        <taxon>Bacteria</taxon>
        <taxon>Bacillati</taxon>
        <taxon>Actinomycetota</taxon>
        <taxon>Actinomycetes</taxon>
        <taxon>Micromonosporales</taxon>
        <taxon>Micromonosporaceae</taxon>
        <taxon>Plantactinospora</taxon>
    </lineage>
</organism>
<evidence type="ECO:0000313" key="2">
    <source>
        <dbReference type="Proteomes" id="UP000638560"/>
    </source>
</evidence>
<accession>A0ABS0H9X6</accession>
<name>A0ABS0H9X6_9ACTN</name>
<dbReference type="RefSeq" id="WP_196206743.1">
    <property type="nucleotide sequence ID" value="NZ_JADPUN010000422.1"/>
</dbReference>
<comment type="caution">
    <text evidence="1">The sequence shown here is derived from an EMBL/GenBank/DDBJ whole genome shotgun (WGS) entry which is preliminary data.</text>
</comment>
<reference evidence="1 2" key="1">
    <citation type="submission" date="2020-11" db="EMBL/GenBank/DDBJ databases">
        <title>A novel isolate from a Black sea contaminated sediment with potential to produce alkanes: Plantactinospora alkalitolerans sp. nov.</title>
        <authorList>
            <person name="Carro L."/>
            <person name="Veyisoglu A."/>
            <person name="Guven K."/>
            <person name="Schumann P."/>
            <person name="Klenk H.-P."/>
            <person name="Sahin N."/>
        </authorList>
    </citation>
    <scope>NUCLEOTIDE SEQUENCE [LARGE SCALE GENOMIC DNA]</scope>
    <source>
        <strain evidence="1 2">S1510</strain>
    </source>
</reference>
<sequence>MAKVHTLSDGTTIRVRIERGIVGSVYHEVPSRKRPGGRLMRVDSHMFLLAGKRDDMVPVSHPDYAYAADDTAGAALALRFFVEGAESIIREATKDGLPVEQYYGG</sequence>
<protein>
    <submittedName>
        <fullName evidence="1">Uncharacterized protein</fullName>
    </submittedName>
</protein>
<keyword evidence="2" id="KW-1185">Reference proteome</keyword>
<evidence type="ECO:0000313" key="1">
    <source>
        <dbReference type="EMBL" id="MBF9135287.1"/>
    </source>
</evidence>
<proteinExistence type="predicted"/>
<gene>
    <name evidence="1" type="ORF">I0C86_41285</name>
</gene>
<dbReference type="Proteomes" id="UP000638560">
    <property type="component" value="Unassembled WGS sequence"/>
</dbReference>